<accession>A0AA86VII1</accession>
<organism evidence="2 3">
    <name type="scientific">Sphenostylis stenocarpa</name>
    <dbReference type="NCBI Taxonomy" id="92480"/>
    <lineage>
        <taxon>Eukaryota</taxon>
        <taxon>Viridiplantae</taxon>
        <taxon>Streptophyta</taxon>
        <taxon>Embryophyta</taxon>
        <taxon>Tracheophyta</taxon>
        <taxon>Spermatophyta</taxon>
        <taxon>Magnoliopsida</taxon>
        <taxon>eudicotyledons</taxon>
        <taxon>Gunneridae</taxon>
        <taxon>Pentapetalae</taxon>
        <taxon>rosids</taxon>
        <taxon>fabids</taxon>
        <taxon>Fabales</taxon>
        <taxon>Fabaceae</taxon>
        <taxon>Papilionoideae</taxon>
        <taxon>50 kb inversion clade</taxon>
        <taxon>NPAAA clade</taxon>
        <taxon>indigoferoid/millettioid clade</taxon>
        <taxon>Phaseoleae</taxon>
        <taxon>Sphenostylis</taxon>
    </lineage>
</organism>
<gene>
    <name evidence="2" type="ORF">AYBTSS11_LOCUS17208</name>
</gene>
<reference evidence="2" key="1">
    <citation type="submission" date="2023-10" db="EMBL/GenBank/DDBJ databases">
        <authorList>
            <person name="Domelevo Entfellner J.-B."/>
        </authorList>
    </citation>
    <scope>NUCLEOTIDE SEQUENCE</scope>
</reference>
<name>A0AA86VII1_9FABA</name>
<protein>
    <submittedName>
        <fullName evidence="2">Uncharacterized protein</fullName>
    </submittedName>
</protein>
<evidence type="ECO:0000256" key="1">
    <source>
        <dbReference type="SAM" id="MobiDB-lite"/>
    </source>
</evidence>
<evidence type="ECO:0000313" key="2">
    <source>
        <dbReference type="EMBL" id="CAJ1957453.1"/>
    </source>
</evidence>
<sequence length="61" mass="7069">MKKPKQTQLNPNWSQLQQKLNNSKASRSFKSSDEDTRESLLGKKNDFCFWGCIDWSGGYNP</sequence>
<proteinExistence type="predicted"/>
<feature type="compositionally biased region" description="Polar residues" evidence="1">
    <location>
        <begin position="1"/>
        <end position="29"/>
    </location>
</feature>
<dbReference type="Gramene" id="rna-AYBTSS11_LOCUS17208">
    <property type="protein sequence ID" value="CAJ1957453.1"/>
    <property type="gene ID" value="gene-AYBTSS11_LOCUS17208"/>
</dbReference>
<evidence type="ECO:0000313" key="3">
    <source>
        <dbReference type="Proteomes" id="UP001189624"/>
    </source>
</evidence>
<dbReference type="EMBL" id="OY731402">
    <property type="protein sequence ID" value="CAJ1957453.1"/>
    <property type="molecule type" value="Genomic_DNA"/>
</dbReference>
<dbReference type="Proteomes" id="UP001189624">
    <property type="component" value="Chromosome 5"/>
</dbReference>
<keyword evidence="3" id="KW-1185">Reference proteome</keyword>
<dbReference type="AlphaFoldDB" id="A0AA86VII1"/>
<feature type="region of interest" description="Disordered" evidence="1">
    <location>
        <begin position="1"/>
        <end position="35"/>
    </location>
</feature>